<dbReference type="InterPro" id="IPR010095">
    <property type="entry name" value="Cas12f1-like_TNB"/>
</dbReference>
<proteinExistence type="predicted"/>
<accession>A1WV17</accession>
<sequence length="410" mass="46767">MTMMMTHWPALGRFEGNAIVKEVERLIHPTSKRPQVRYPYFARRYYKFPSYLRRVAIMDAAGQVRSFHTRFDTWRCGDRRHQHAQPPRLVCATNTFPALYQGQCIRFNERYTEAAIKVFHRGDWVWMHFRLTGAHRYLGTGKQRAPQLVAKRGRYTLSVPVERPITLPRNADVDRVLSVDVGINTAATWAVVDATGTVHARGFLGRCDKDREARLIARIQKAARQHTRHGCRLPPGFCARDHRRLRGLFDNAAHQISRRIVNEALAHGAQAIIVEHLKGWRPRAGRRRSPLRQRFHRWFHRLLVDRIEAKATEAGLRTRTVYPRGTSSQAFDGSGKVLRDQANARLCTFPSGKRYNADLNAAYNIAARGIVSIHRPTRESQAGAQRPKPAATPRSPVTLSSLWPTATATA</sequence>
<evidence type="ECO:0000259" key="3">
    <source>
        <dbReference type="Pfam" id="PF07282"/>
    </source>
</evidence>
<evidence type="ECO:0000256" key="1">
    <source>
        <dbReference type="ARBA" id="ARBA00023125"/>
    </source>
</evidence>
<feature type="compositionally biased region" description="Polar residues" evidence="2">
    <location>
        <begin position="395"/>
        <end position="410"/>
    </location>
</feature>
<feature type="domain" description="Cas12f1-like TNB" evidence="3">
    <location>
        <begin position="300"/>
        <end position="365"/>
    </location>
</feature>
<dbReference type="EMBL" id="CP000544">
    <property type="protein sequence ID" value="ABM61529.1"/>
    <property type="molecule type" value="Genomic_DNA"/>
</dbReference>
<dbReference type="eggNOG" id="COG0675">
    <property type="taxonomic scope" value="Bacteria"/>
</dbReference>
<evidence type="ECO:0000256" key="2">
    <source>
        <dbReference type="SAM" id="MobiDB-lite"/>
    </source>
</evidence>
<evidence type="ECO:0000313" key="4">
    <source>
        <dbReference type="EMBL" id="ABM61529.1"/>
    </source>
</evidence>
<keyword evidence="5" id="KW-1185">Reference proteome</keyword>
<dbReference type="GO" id="GO:0003677">
    <property type="term" value="F:DNA binding"/>
    <property type="evidence" value="ECO:0007669"/>
    <property type="project" value="UniProtKB-KW"/>
</dbReference>
<dbReference type="HOGENOM" id="CLU_047533_0_0_6"/>
<keyword evidence="1" id="KW-0238">DNA-binding</keyword>
<dbReference type="Pfam" id="PF07282">
    <property type="entry name" value="Cas12f1-like_TNB"/>
    <property type="match status" value="1"/>
</dbReference>
<dbReference type="NCBIfam" id="TIGR01766">
    <property type="entry name" value="IS200/IS605 family accessory protein TnpB-like domain"/>
    <property type="match status" value="1"/>
</dbReference>
<reference evidence="4 5" key="2">
    <citation type="journal article" date="2013" name="Stand. Genomic Sci.">
        <title>Complete genome sequence of Halorhodospira halophila SL1.</title>
        <authorList>
            <person name="Challacombe J.F."/>
            <person name="Majid S."/>
            <person name="Deole R."/>
            <person name="Brettin T.S."/>
            <person name="Bruce D."/>
            <person name="Delano S.F."/>
            <person name="Detter J.C."/>
            <person name="Gleasner C.D."/>
            <person name="Han C.S."/>
            <person name="Misra M."/>
            <person name="Reitenga K.G."/>
            <person name="Mikhailova N."/>
            <person name="Woyke T."/>
            <person name="Pitluck S."/>
            <person name="Nolan M."/>
            <person name="Land M.L."/>
            <person name="Saunders E."/>
            <person name="Tapia R."/>
            <person name="Lapidus A."/>
            <person name="Ivanova N."/>
            <person name="Hoff W.D."/>
        </authorList>
    </citation>
    <scope>NUCLEOTIDE SEQUENCE [LARGE SCALE GENOMIC DNA]</scope>
    <source>
        <strain evidence="5">DSM 244 / SL1</strain>
    </source>
</reference>
<organism evidence="4 5">
    <name type="scientific">Halorhodospira halophila (strain DSM 244 / SL1)</name>
    <name type="common">Ectothiorhodospira halophila (strain DSM 244 / SL1)</name>
    <dbReference type="NCBI Taxonomy" id="349124"/>
    <lineage>
        <taxon>Bacteria</taxon>
        <taxon>Pseudomonadati</taxon>
        <taxon>Pseudomonadota</taxon>
        <taxon>Gammaproteobacteria</taxon>
        <taxon>Chromatiales</taxon>
        <taxon>Ectothiorhodospiraceae</taxon>
        <taxon>Halorhodospira</taxon>
    </lineage>
</organism>
<gene>
    <name evidence="4" type="ordered locus">Hhal_0750</name>
</gene>
<reference evidence="5" key="1">
    <citation type="submission" date="2006-12" db="EMBL/GenBank/DDBJ databases">
        <title>Complete sequence of Halorhodospira halophila SL1.</title>
        <authorList>
            <consortium name="US DOE Joint Genome Institute"/>
            <person name="Copeland A."/>
            <person name="Lucas S."/>
            <person name="Lapidus A."/>
            <person name="Barry K."/>
            <person name="Detter J.C."/>
            <person name="Glavina del Rio T."/>
            <person name="Hammon N."/>
            <person name="Israni S."/>
            <person name="Dalin E."/>
            <person name="Tice H."/>
            <person name="Pitluck S."/>
            <person name="Saunders E."/>
            <person name="Brettin T."/>
            <person name="Bruce D."/>
            <person name="Han C."/>
            <person name="Tapia R."/>
            <person name="Schmutz J."/>
            <person name="Larimer F."/>
            <person name="Land M."/>
            <person name="Hauser L."/>
            <person name="Kyrpides N."/>
            <person name="Mikhailova N."/>
            <person name="Hoff W."/>
            <person name="Richardson P."/>
        </authorList>
    </citation>
    <scope>NUCLEOTIDE SEQUENCE [LARGE SCALE GENOMIC DNA]</scope>
    <source>
        <strain evidence="5">DSM 244 / SL1</strain>
    </source>
</reference>
<protein>
    <submittedName>
        <fullName evidence="4">Transposase, IS605 OrfB family</fullName>
    </submittedName>
</protein>
<feature type="region of interest" description="Disordered" evidence="2">
    <location>
        <begin position="377"/>
        <end position="410"/>
    </location>
</feature>
<dbReference type="STRING" id="349124.Hhal_0750"/>
<dbReference type="Proteomes" id="UP000000647">
    <property type="component" value="Chromosome"/>
</dbReference>
<dbReference type="AlphaFoldDB" id="A1WV17"/>
<evidence type="ECO:0000313" key="5">
    <source>
        <dbReference type="Proteomes" id="UP000000647"/>
    </source>
</evidence>
<dbReference type="KEGG" id="hha:Hhal_0750"/>
<name>A1WV17_HALHL</name>